<gene>
    <name evidence="3" type="ORF">GCM10010145_69110</name>
</gene>
<proteinExistence type="predicted"/>
<evidence type="ECO:0000256" key="1">
    <source>
        <dbReference type="ARBA" id="ARBA00002286"/>
    </source>
</evidence>
<dbReference type="SUPFAM" id="SSF53098">
    <property type="entry name" value="Ribonuclease H-like"/>
    <property type="match status" value="1"/>
</dbReference>
<dbReference type="PANTHER" id="PTHR46889:SF4">
    <property type="entry name" value="TRANSPOSASE INSO FOR INSERTION SEQUENCE ELEMENT IS911B-RELATED"/>
    <property type="match status" value="1"/>
</dbReference>
<comment type="caution">
    <text evidence="3">The sequence shown here is derived from an EMBL/GenBank/DDBJ whole genome shotgun (WGS) entry which is preliminary data.</text>
</comment>
<reference evidence="3" key="1">
    <citation type="journal article" date="2014" name="Int. J. Syst. Evol. Microbiol.">
        <title>Complete genome sequence of Corynebacterium casei LMG S-19264T (=DSM 44701T), isolated from a smear-ripened cheese.</title>
        <authorList>
            <consortium name="US DOE Joint Genome Institute (JGI-PGF)"/>
            <person name="Walter F."/>
            <person name="Albersmeier A."/>
            <person name="Kalinowski J."/>
            <person name="Ruckert C."/>
        </authorList>
    </citation>
    <scope>NUCLEOTIDE SEQUENCE</scope>
    <source>
        <strain evidence="3">JCM 3131</strain>
    </source>
</reference>
<dbReference type="NCBIfam" id="NF033516">
    <property type="entry name" value="transpos_IS3"/>
    <property type="match status" value="1"/>
</dbReference>
<evidence type="ECO:0000259" key="2">
    <source>
        <dbReference type="PROSITE" id="PS50994"/>
    </source>
</evidence>
<accession>A0A918BTM6</accession>
<dbReference type="Gene3D" id="3.30.420.10">
    <property type="entry name" value="Ribonuclease H-like superfamily/Ribonuclease H"/>
    <property type="match status" value="1"/>
</dbReference>
<evidence type="ECO:0000313" key="4">
    <source>
        <dbReference type="Proteomes" id="UP000620156"/>
    </source>
</evidence>
<organism evidence="3 4">
    <name type="scientific">Streptomyces ruber</name>
    <dbReference type="NCBI Taxonomy" id="83378"/>
    <lineage>
        <taxon>Bacteria</taxon>
        <taxon>Bacillati</taxon>
        <taxon>Actinomycetota</taxon>
        <taxon>Actinomycetes</taxon>
        <taxon>Kitasatosporales</taxon>
        <taxon>Streptomycetaceae</taxon>
        <taxon>Streptomyces</taxon>
    </lineage>
</organism>
<dbReference type="PROSITE" id="PS50994">
    <property type="entry name" value="INTEGRASE"/>
    <property type="match status" value="1"/>
</dbReference>
<dbReference type="AlphaFoldDB" id="A0A918BTM6"/>
<name>A0A918BTM6_9ACTN</name>
<dbReference type="Pfam" id="PF13276">
    <property type="entry name" value="HTH_21"/>
    <property type="match status" value="1"/>
</dbReference>
<dbReference type="InterPro" id="IPR036397">
    <property type="entry name" value="RNaseH_sf"/>
</dbReference>
<feature type="domain" description="Integrase catalytic" evidence="2">
    <location>
        <begin position="126"/>
        <end position="290"/>
    </location>
</feature>
<reference evidence="3" key="2">
    <citation type="submission" date="2020-09" db="EMBL/GenBank/DDBJ databases">
        <authorList>
            <person name="Sun Q."/>
            <person name="Ohkuma M."/>
        </authorList>
    </citation>
    <scope>NUCLEOTIDE SEQUENCE</scope>
    <source>
        <strain evidence="3">JCM 3131</strain>
    </source>
</reference>
<dbReference type="InterPro" id="IPR001584">
    <property type="entry name" value="Integrase_cat-core"/>
</dbReference>
<sequence>MSAVYAFIEAEKTTHTVALLCRRLKVARSSFYAWRSGEQARRARQDADDALAHEITVLHIASRHTYGVPRIHADLRRLGHRVNHKRIERIMRERGITGVTRRRRRGLTRPAKRAVPAADLLGRDFTAADPGTRLAGDFTFIATDEGWLYLATWLDLATREIVGYSMADHHRASLVVDALAMAAGRGRLRPGCIAHSDRGSEYTSEELQRELRRLGLLQSMGRTGSCFDNAAAESFFAVLKEEIGTRRWPDRATARAEIFAFIETFYNRRRLRKHPHWGYLTPLEIRQRHEQGHALAA</sequence>
<dbReference type="GO" id="GO:0015074">
    <property type="term" value="P:DNA integration"/>
    <property type="evidence" value="ECO:0007669"/>
    <property type="project" value="InterPro"/>
</dbReference>
<dbReference type="InterPro" id="IPR050900">
    <property type="entry name" value="Transposase_IS3/IS150/IS904"/>
</dbReference>
<dbReference type="InterPro" id="IPR048020">
    <property type="entry name" value="Transpos_IS3"/>
</dbReference>
<protein>
    <submittedName>
        <fullName evidence="3">Transposase</fullName>
    </submittedName>
</protein>
<dbReference type="GO" id="GO:0003676">
    <property type="term" value="F:nucleic acid binding"/>
    <property type="evidence" value="ECO:0007669"/>
    <property type="project" value="InterPro"/>
</dbReference>
<evidence type="ECO:0000313" key="3">
    <source>
        <dbReference type="EMBL" id="GGQ89832.1"/>
    </source>
</evidence>
<dbReference type="Pfam" id="PF13333">
    <property type="entry name" value="rve_2"/>
    <property type="match status" value="1"/>
</dbReference>
<dbReference type="Pfam" id="PF00665">
    <property type="entry name" value="rve"/>
    <property type="match status" value="1"/>
</dbReference>
<dbReference type="Proteomes" id="UP000620156">
    <property type="component" value="Unassembled WGS sequence"/>
</dbReference>
<dbReference type="EMBL" id="BMQK01000034">
    <property type="protein sequence ID" value="GGQ89832.1"/>
    <property type="molecule type" value="Genomic_DNA"/>
</dbReference>
<dbReference type="InterPro" id="IPR012337">
    <property type="entry name" value="RNaseH-like_sf"/>
</dbReference>
<dbReference type="PANTHER" id="PTHR46889">
    <property type="entry name" value="TRANSPOSASE INSF FOR INSERTION SEQUENCE IS3B-RELATED"/>
    <property type="match status" value="1"/>
</dbReference>
<comment type="function">
    <text evidence="1">Involved in the transposition of the insertion sequence.</text>
</comment>
<dbReference type="InterPro" id="IPR025948">
    <property type="entry name" value="HTH-like_dom"/>
</dbReference>
<keyword evidence="4" id="KW-1185">Reference proteome</keyword>